<evidence type="ECO:0000256" key="2">
    <source>
        <dbReference type="ARBA" id="ARBA00004824"/>
    </source>
</evidence>
<evidence type="ECO:0000256" key="9">
    <source>
        <dbReference type="ARBA" id="ARBA00048798"/>
    </source>
</evidence>
<reference evidence="13 14" key="1">
    <citation type="submission" date="2018-07" db="EMBL/GenBank/DDBJ databases">
        <title>Draft genome sequence of Ancylomarina sp. M1P.</title>
        <authorList>
            <person name="Yadav S."/>
            <person name="Villanueva L."/>
            <person name="Damste J.S.S."/>
        </authorList>
    </citation>
    <scope>NUCLEOTIDE SEQUENCE [LARGE SCALE GENOMIC DNA]</scope>
    <source>
        <strain evidence="13 14">M1P</strain>
    </source>
</reference>
<accession>A0A425Y6T0</accession>
<evidence type="ECO:0000256" key="3">
    <source>
        <dbReference type="ARBA" id="ARBA00004931"/>
    </source>
</evidence>
<dbReference type="GO" id="GO:0046394">
    <property type="term" value="P:carboxylic acid biosynthetic process"/>
    <property type="evidence" value="ECO:0007669"/>
    <property type="project" value="UniProtKB-ARBA"/>
</dbReference>
<name>A0A425Y6T0_9BACT</name>
<dbReference type="PANTHER" id="PTHR42743:SF11">
    <property type="entry name" value="AMINODEOXYCHORISMATE LYASE"/>
    <property type="match status" value="1"/>
</dbReference>
<evidence type="ECO:0000256" key="10">
    <source>
        <dbReference type="ARBA" id="ARBA00049229"/>
    </source>
</evidence>
<evidence type="ECO:0000256" key="11">
    <source>
        <dbReference type="RuleBase" id="RU004106"/>
    </source>
</evidence>
<organism evidence="13 14">
    <name type="scientific">Ancylomarina euxinus</name>
    <dbReference type="NCBI Taxonomy" id="2283627"/>
    <lineage>
        <taxon>Bacteria</taxon>
        <taxon>Pseudomonadati</taxon>
        <taxon>Bacteroidota</taxon>
        <taxon>Bacteroidia</taxon>
        <taxon>Marinilabiliales</taxon>
        <taxon>Marinifilaceae</taxon>
        <taxon>Ancylomarina</taxon>
    </lineage>
</organism>
<dbReference type="InterPro" id="IPR001544">
    <property type="entry name" value="Aminotrans_IV"/>
</dbReference>
<keyword evidence="7 12" id="KW-0663">Pyridoxal phosphate</keyword>
<evidence type="ECO:0000256" key="5">
    <source>
        <dbReference type="ARBA" id="ARBA00009320"/>
    </source>
</evidence>
<evidence type="ECO:0000256" key="7">
    <source>
        <dbReference type="ARBA" id="ARBA00022898"/>
    </source>
</evidence>
<gene>
    <name evidence="13" type="ORF">DWB61_03645</name>
</gene>
<protein>
    <recommendedName>
        <fullName evidence="6">branched-chain-amino-acid transaminase</fullName>
        <ecNumber evidence="6">2.6.1.42</ecNumber>
    </recommendedName>
</protein>
<sequence>MNECSQYKYIHNSKLRDTHKFKDEFFRNGLSLYEVIRVVNSKPVFLKEHLTRLESSSKKVGQFVWLNYIELVEKIKLLICSNGVEEGNIKIVFNIHENNRNFYCYFVHHTYPTKQEYQEGVSTIVYNAERRNPNAKVYNHKLRTYTNTVIESPDVFEVILMDNRGNITEGSRSNLFFIKDNMLVTAPDNQVLNGIVRAKIIEICERVGVPVLKETITFSSLSKYDSAFLTGTSPQILPIRNINALSFDVNHHLLKFLLKSYRGELADYIQQQT</sequence>
<dbReference type="OrthoDB" id="9805628at2"/>
<evidence type="ECO:0000313" key="13">
    <source>
        <dbReference type="EMBL" id="RRG24219.1"/>
    </source>
</evidence>
<dbReference type="InterPro" id="IPR043131">
    <property type="entry name" value="BCAT-like_N"/>
</dbReference>
<dbReference type="InterPro" id="IPR050571">
    <property type="entry name" value="Class-IV_PLP-Dep_Aminotrnsfr"/>
</dbReference>
<evidence type="ECO:0000313" key="14">
    <source>
        <dbReference type="Proteomes" id="UP000285794"/>
    </source>
</evidence>
<dbReference type="AlphaFoldDB" id="A0A425Y6T0"/>
<evidence type="ECO:0000256" key="8">
    <source>
        <dbReference type="ARBA" id="ARBA00048212"/>
    </source>
</evidence>
<comment type="catalytic activity">
    <reaction evidence="10">
        <text>L-leucine + 2-oxoglutarate = 4-methyl-2-oxopentanoate + L-glutamate</text>
        <dbReference type="Rhea" id="RHEA:18321"/>
        <dbReference type="ChEBI" id="CHEBI:16810"/>
        <dbReference type="ChEBI" id="CHEBI:17865"/>
        <dbReference type="ChEBI" id="CHEBI:29985"/>
        <dbReference type="ChEBI" id="CHEBI:57427"/>
        <dbReference type="EC" id="2.6.1.42"/>
    </reaction>
</comment>
<dbReference type="InterPro" id="IPR018300">
    <property type="entry name" value="Aminotrans_IV_CS"/>
</dbReference>
<keyword evidence="13" id="KW-0032">Aminotransferase</keyword>
<evidence type="ECO:0000256" key="6">
    <source>
        <dbReference type="ARBA" id="ARBA00013053"/>
    </source>
</evidence>
<evidence type="ECO:0000256" key="4">
    <source>
        <dbReference type="ARBA" id="ARBA00005072"/>
    </source>
</evidence>
<proteinExistence type="inferred from homology"/>
<keyword evidence="14" id="KW-1185">Reference proteome</keyword>
<dbReference type="EC" id="2.6.1.42" evidence="6"/>
<comment type="similarity">
    <text evidence="5 11">Belongs to the class-IV pyridoxal-phosphate-dependent aminotransferase family.</text>
</comment>
<dbReference type="PANTHER" id="PTHR42743">
    <property type="entry name" value="AMINO-ACID AMINOTRANSFERASE"/>
    <property type="match status" value="1"/>
</dbReference>
<dbReference type="Gene3D" id="3.20.10.10">
    <property type="entry name" value="D-amino Acid Aminotransferase, subunit A, domain 2"/>
    <property type="match status" value="1"/>
</dbReference>
<dbReference type="Pfam" id="PF01063">
    <property type="entry name" value="Aminotran_4"/>
    <property type="match status" value="1"/>
</dbReference>
<dbReference type="PROSITE" id="PS00770">
    <property type="entry name" value="AA_TRANSFER_CLASS_4"/>
    <property type="match status" value="1"/>
</dbReference>
<comment type="pathway">
    <text evidence="4">Amino-acid biosynthesis; L-leucine biosynthesis; L-leucine from 3-methyl-2-oxobutanoate: step 4/4.</text>
</comment>
<dbReference type="SUPFAM" id="SSF56752">
    <property type="entry name" value="D-aminoacid aminotransferase-like PLP-dependent enzymes"/>
    <property type="match status" value="1"/>
</dbReference>
<comment type="pathway">
    <text evidence="3">Amino-acid biosynthesis; L-valine biosynthesis; L-valine from pyruvate: step 4/4.</text>
</comment>
<comment type="catalytic activity">
    <reaction evidence="9">
        <text>L-isoleucine + 2-oxoglutarate = (S)-3-methyl-2-oxopentanoate + L-glutamate</text>
        <dbReference type="Rhea" id="RHEA:24801"/>
        <dbReference type="ChEBI" id="CHEBI:16810"/>
        <dbReference type="ChEBI" id="CHEBI:29985"/>
        <dbReference type="ChEBI" id="CHEBI:35146"/>
        <dbReference type="ChEBI" id="CHEBI:58045"/>
        <dbReference type="EC" id="2.6.1.42"/>
    </reaction>
</comment>
<comment type="caution">
    <text evidence="13">The sequence shown here is derived from an EMBL/GenBank/DDBJ whole genome shotgun (WGS) entry which is preliminary data.</text>
</comment>
<dbReference type="CDD" id="cd00449">
    <property type="entry name" value="PLPDE_IV"/>
    <property type="match status" value="1"/>
</dbReference>
<keyword evidence="13" id="KW-0808">Transferase</keyword>
<dbReference type="EMBL" id="QQWG01000002">
    <property type="protein sequence ID" value="RRG24219.1"/>
    <property type="molecule type" value="Genomic_DNA"/>
</dbReference>
<comment type="pathway">
    <text evidence="2">Amino-acid biosynthesis; L-isoleucine biosynthesis; L-isoleucine from 2-oxobutanoate: step 4/4.</text>
</comment>
<evidence type="ECO:0000256" key="1">
    <source>
        <dbReference type="ARBA" id="ARBA00001933"/>
    </source>
</evidence>
<dbReference type="Proteomes" id="UP000285794">
    <property type="component" value="Unassembled WGS sequence"/>
</dbReference>
<dbReference type="GO" id="GO:0004084">
    <property type="term" value="F:branched-chain-amino-acid transaminase activity"/>
    <property type="evidence" value="ECO:0007669"/>
    <property type="project" value="UniProtKB-EC"/>
</dbReference>
<dbReference type="Gene3D" id="3.30.470.10">
    <property type="match status" value="1"/>
</dbReference>
<comment type="cofactor">
    <cofactor evidence="1 12">
        <name>pyridoxal 5'-phosphate</name>
        <dbReference type="ChEBI" id="CHEBI:597326"/>
    </cofactor>
</comment>
<dbReference type="RefSeq" id="WP_125029529.1">
    <property type="nucleotide sequence ID" value="NZ_JAPXVP010000002.1"/>
</dbReference>
<comment type="catalytic activity">
    <reaction evidence="8">
        <text>L-valine + 2-oxoglutarate = 3-methyl-2-oxobutanoate + L-glutamate</text>
        <dbReference type="Rhea" id="RHEA:24813"/>
        <dbReference type="ChEBI" id="CHEBI:11851"/>
        <dbReference type="ChEBI" id="CHEBI:16810"/>
        <dbReference type="ChEBI" id="CHEBI:29985"/>
        <dbReference type="ChEBI" id="CHEBI:57762"/>
        <dbReference type="EC" id="2.6.1.42"/>
    </reaction>
</comment>
<dbReference type="InterPro" id="IPR036038">
    <property type="entry name" value="Aminotransferase-like"/>
</dbReference>
<dbReference type="InterPro" id="IPR043132">
    <property type="entry name" value="BCAT-like_C"/>
</dbReference>
<dbReference type="GO" id="GO:0005829">
    <property type="term" value="C:cytosol"/>
    <property type="evidence" value="ECO:0007669"/>
    <property type="project" value="TreeGrafter"/>
</dbReference>
<evidence type="ECO:0000256" key="12">
    <source>
        <dbReference type="RuleBase" id="RU004516"/>
    </source>
</evidence>